<evidence type="ECO:0000313" key="2">
    <source>
        <dbReference type="Proteomes" id="UP001159363"/>
    </source>
</evidence>
<keyword evidence="2" id="KW-1185">Reference proteome</keyword>
<proteinExistence type="predicted"/>
<evidence type="ECO:0000313" key="1">
    <source>
        <dbReference type="EMBL" id="KAJ8894517.1"/>
    </source>
</evidence>
<sequence length="127" mass="14622">MAQNLTSSRASVREESLSRWFEEINNYLKENKYENIREQPERVFNLDENAFFLNPKGNKALCVKGGKNIYRQVNADEKKWLKVLVTGNANGDLAPTLVVFKYQRVPRELADSVPKHWGIGKNLRLVG</sequence>
<gene>
    <name evidence="1" type="ORF">PR048_007174</name>
</gene>
<protein>
    <recommendedName>
        <fullName evidence="3">Transposase</fullName>
    </recommendedName>
</protein>
<dbReference type="Proteomes" id="UP001159363">
    <property type="component" value="Chromosome 2"/>
</dbReference>
<reference evidence="1 2" key="1">
    <citation type="submission" date="2023-02" db="EMBL/GenBank/DDBJ databases">
        <title>LHISI_Scaffold_Assembly.</title>
        <authorList>
            <person name="Stuart O.P."/>
            <person name="Cleave R."/>
            <person name="Magrath M.J.L."/>
            <person name="Mikheyev A.S."/>
        </authorList>
    </citation>
    <scope>NUCLEOTIDE SEQUENCE [LARGE SCALE GENOMIC DNA]</scope>
    <source>
        <strain evidence="1">Daus_M_001</strain>
        <tissue evidence="1">Leg muscle</tissue>
    </source>
</reference>
<evidence type="ECO:0008006" key="3">
    <source>
        <dbReference type="Google" id="ProtNLM"/>
    </source>
</evidence>
<comment type="caution">
    <text evidence="1">The sequence shown here is derived from an EMBL/GenBank/DDBJ whole genome shotgun (WGS) entry which is preliminary data.</text>
</comment>
<accession>A0ABQ9IDG9</accession>
<name>A0ABQ9IDG9_9NEOP</name>
<organism evidence="1 2">
    <name type="scientific">Dryococelus australis</name>
    <dbReference type="NCBI Taxonomy" id="614101"/>
    <lineage>
        <taxon>Eukaryota</taxon>
        <taxon>Metazoa</taxon>
        <taxon>Ecdysozoa</taxon>
        <taxon>Arthropoda</taxon>
        <taxon>Hexapoda</taxon>
        <taxon>Insecta</taxon>
        <taxon>Pterygota</taxon>
        <taxon>Neoptera</taxon>
        <taxon>Polyneoptera</taxon>
        <taxon>Phasmatodea</taxon>
        <taxon>Verophasmatodea</taxon>
        <taxon>Anareolatae</taxon>
        <taxon>Phasmatidae</taxon>
        <taxon>Eurycanthinae</taxon>
        <taxon>Dryococelus</taxon>
    </lineage>
</organism>
<dbReference type="EMBL" id="JARBHB010000002">
    <property type="protein sequence ID" value="KAJ8894517.1"/>
    <property type="molecule type" value="Genomic_DNA"/>
</dbReference>